<name>C3X8G7_OXAFO</name>
<keyword evidence="3" id="KW-1185">Reference proteome</keyword>
<dbReference type="InterPro" id="IPR003959">
    <property type="entry name" value="ATPase_AAA_core"/>
</dbReference>
<dbReference type="AlphaFoldDB" id="C3X8G7"/>
<dbReference type="GeneID" id="77135565"/>
<dbReference type="Pfam" id="PF13304">
    <property type="entry name" value="AAA_21"/>
    <property type="match status" value="2"/>
</dbReference>
<dbReference type="Gene3D" id="3.40.50.300">
    <property type="entry name" value="P-loop containing nucleotide triphosphate hydrolases"/>
    <property type="match status" value="1"/>
</dbReference>
<dbReference type="GO" id="GO:0005524">
    <property type="term" value="F:ATP binding"/>
    <property type="evidence" value="ECO:0007669"/>
    <property type="project" value="InterPro"/>
</dbReference>
<evidence type="ECO:0000313" key="3">
    <source>
        <dbReference type="Proteomes" id="UP000005089"/>
    </source>
</evidence>
<dbReference type="STRING" id="847.BRW83_1724"/>
<proteinExistence type="predicted"/>
<dbReference type="eggNOG" id="COG1106">
    <property type="taxonomic scope" value="Bacteria"/>
</dbReference>
<sequence length="439" mass="49544">MFSFFRIHNFRSILDLKVNFSFAEKKAPPGFKESDIVFFSEPKKGERLVPALALYGSNASGKSNVLMAMGVFRDCAISDIGGKYQPDKLHHGNLSTIFEAGFVIGGKEFVYLLEYDRDEVLKETLKADGTLLFSIDRGRCVFGAVATASYPADRLDEIFRVECSTPQKKQTRTFLSVIGSRYPGLNSLVTSVYGYLHEDVAVFSENGIHLSRGVDRLAAVLEKMNDPDPLKTAFTKITELLESLDIHIVRMELDRRRKRLERDPHERTYLDVEPDFLKRLTSFEKEGENIILNRDRIRSFHEDVEGKEVEFDFRTEESSGTQIVAGLLGVFLAALESGGVVAIDELDRSLHPLLLIELVRLFKDRRYNGKGAQLIFTVHNTDILDANLLRVSEVGIISKTLEKGSAMSRISDFRGVSNIENFRKQYLTGSFSGIPFPYI</sequence>
<reference evidence="2 3" key="1">
    <citation type="submission" date="2009-02" db="EMBL/GenBank/DDBJ databases">
        <title>The Genome Sequence of Oxalobacter formigenes OXCC13.</title>
        <authorList>
            <consortium name="The Broad Institute Genome Sequencing Platform"/>
            <person name="Ward D."/>
            <person name="Young S.K."/>
            <person name="Kodira C.D."/>
            <person name="Zeng Q."/>
            <person name="Koehrsen M."/>
            <person name="Alvarado L."/>
            <person name="Berlin A."/>
            <person name="Borenstein D."/>
            <person name="Chen Z."/>
            <person name="Engels R."/>
            <person name="Freedman E."/>
            <person name="Gellesch M."/>
            <person name="Goldberg J."/>
            <person name="Griggs A."/>
            <person name="Gujja S."/>
            <person name="Heiman D."/>
            <person name="Hepburn T."/>
            <person name="Howarth C."/>
            <person name="Jen D."/>
            <person name="Larson L."/>
            <person name="Lewis B."/>
            <person name="Mehta T."/>
            <person name="Park D."/>
            <person name="Pearson M."/>
            <person name="Roberts A."/>
            <person name="Saif S."/>
            <person name="Shea T."/>
            <person name="Shenoy N."/>
            <person name="Sisk P."/>
            <person name="Stolte C."/>
            <person name="Sykes S."/>
            <person name="Walk T."/>
            <person name="White J."/>
            <person name="Yandava C."/>
            <person name="Allison M.J."/>
            <person name="Lander E."/>
            <person name="Nusbaum C."/>
            <person name="Galagan J."/>
            <person name="Birren B."/>
        </authorList>
    </citation>
    <scope>NUCLEOTIDE SEQUENCE [LARGE SCALE GENOMIC DNA]</scope>
    <source>
        <strain evidence="2 3">OXCC13</strain>
    </source>
</reference>
<dbReference type="Proteomes" id="UP000005089">
    <property type="component" value="Unassembled WGS sequence"/>
</dbReference>
<dbReference type="OrthoDB" id="9809324at2"/>
<dbReference type="EMBL" id="GG658170">
    <property type="protein sequence ID" value="EEO29493.1"/>
    <property type="molecule type" value="Genomic_DNA"/>
</dbReference>
<dbReference type="InterPro" id="IPR027417">
    <property type="entry name" value="P-loop_NTPase"/>
</dbReference>
<dbReference type="SUPFAM" id="SSF52540">
    <property type="entry name" value="P-loop containing nucleoside triphosphate hydrolases"/>
    <property type="match status" value="1"/>
</dbReference>
<dbReference type="GO" id="GO:0016887">
    <property type="term" value="F:ATP hydrolysis activity"/>
    <property type="evidence" value="ECO:0007669"/>
    <property type="project" value="InterPro"/>
</dbReference>
<evidence type="ECO:0000313" key="2">
    <source>
        <dbReference type="EMBL" id="EEO29493.1"/>
    </source>
</evidence>
<feature type="domain" description="ATPase AAA-type core" evidence="1">
    <location>
        <begin position="245"/>
        <end position="385"/>
    </location>
</feature>
<gene>
    <name evidence="2" type="ORF">OFBG_00521</name>
</gene>
<dbReference type="PANTHER" id="PTHR40396:SF1">
    <property type="entry name" value="ATPASE AAA-TYPE CORE DOMAIN-CONTAINING PROTEIN"/>
    <property type="match status" value="1"/>
</dbReference>
<protein>
    <recommendedName>
        <fullName evidence="1">ATPase AAA-type core domain-containing protein</fullName>
    </recommendedName>
</protein>
<feature type="domain" description="ATPase AAA-type core" evidence="1">
    <location>
        <begin position="53"/>
        <end position="130"/>
    </location>
</feature>
<evidence type="ECO:0000259" key="1">
    <source>
        <dbReference type="Pfam" id="PF13304"/>
    </source>
</evidence>
<dbReference type="RefSeq" id="WP_005880020.1">
    <property type="nucleotide sequence ID" value="NZ_CP019430.1"/>
</dbReference>
<accession>C3X8G7</accession>
<dbReference type="PANTHER" id="PTHR40396">
    <property type="entry name" value="ATPASE-LIKE PROTEIN"/>
    <property type="match status" value="1"/>
</dbReference>
<organism evidence="2 3">
    <name type="scientific">Oxalobacter formigenes OXCC13</name>
    <dbReference type="NCBI Taxonomy" id="556269"/>
    <lineage>
        <taxon>Bacteria</taxon>
        <taxon>Pseudomonadati</taxon>
        <taxon>Pseudomonadota</taxon>
        <taxon>Betaproteobacteria</taxon>
        <taxon>Burkholderiales</taxon>
        <taxon>Oxalobacteraceae</taxon>
        <taxon>Oxalobacter</taxon>
    </lineage>
</organism>
<dbReference type="HOGENOM" id="CLU_046693_2_0_4"/>